<dbReference type="InterPro" id="IPR017441">
    <property type="entry name" value="Protein_kinase_ATP_BS"/>
</dbReference>
<dbReference type="Gene3D" id="1.10.510.10">
    <property type="entry name" value="Transferase(Phosphotransferase) domain 1"/>
    <property type="match status" value="1"/>
</dbReference>
<evidence type="ECO:0000313" key="10">
    <source>
        <dbReference type="EMBL" id="TMR37455.1"/>
    </source>
</evidence>
<feature type="region of interest" description="Disordered" evidence="8">
    <location>
        <begin position="290"/>
        <end position="330"/>
    </location>
</feature>
<dbReference type="GO" id="GO:0004674">
    <property type="term" value="F:protein serine/threonine kinase activity"/>
    <property type="evidence" value="ECO:0007669"/>
    <property type="project" value="UniProtKB-KW"/>
</dbReference>
<evidence type="ECO:0000313" key="11">
    <source>
        <dbReference type="Proteomes" id="UP000306628"/>
    </source>
</evidence>
<evidence type="ECO:0000256" key="1">
    <source>
        <dbReference type="ARBA" id="ARBA00012513"/>
    </source>
</evidence>
<keyword evidence="6 7" id="KW-0067">ATP-binding</keyword>
<gene>
    <name evidence="10" type="ORF">ETD85_07645</name>
</gene>
<keyword evidence="5 10" id="KW-0418">Kinase</keyword>
<evidence type="ECO:0000256" key="2">
    <source>
        <dbReference type="ARBA" id="ARBA00022527"/>
    </source>
</evidence>
<evidence type="ECO:0000256" key="3">
    <source>
        <dbReference type="ARBA" id="ARBA00022679"/>
    </source>
</evidence>
<keyword evidence="3" id="KW-0808">Transferase</keyword>
<dbReference type="Pfam" id="PF00069">
    <property type="entry name" value="Pkinase"/>
    <property type="match status" value="1"/>
</dbReference>
<dbReference type="InterPro" id="IPR000719">
    <property type="entry name" value="Prot_kinase_dom"/>
</dbReference>
<dbReference type="CDD" id="cd14014">
    <property type="entry name" value="STKc_PknB_like"/>
    <property type="match status" value="1"/>
</dbReference>
<evidence type="ECO:0000256" key="8">
    <source>
        <dbReference type="SAM" id="MobiDB-lite"/>
    </source>
</evidence>
<name>A0A5S4GWT4_9ACTN</name>
<dbReference type="PANTHER" id="PTHR43289">
    <property type="entry name" value="MITOGEN-ACTIVATED PROTEIN KINASE KINASE KINASE 20-RELATED"/>
    <property type="match status" value="1"/>
</dbReference>
<dbReference type="SUPFAM" id="SSF56112">
    <property type="entry name" value="Protein kinase-like (PK-like)"/>
    <property type="match status" value="1"/>
</dbReference>
<dbReference type="Gene3D" id="3.30.200.20">
    <property type="entry name" value="Phosphorylase Kinase, domain 1"/>
    <property type="match status" value="1"/>
</dbReference>
<protein>
    <recommendedName>
        <fullName evidence="1">non-specific serine/threonine protein kinase</fullName>
        <ecNumber evidence="1">2.7.11.1</ecNumber>
    </recommendedName>
</protein>
<dbReference type="EC" id="2.7.11.1" evidence="1"/>
<feature type="binding site" evidence="7">
    <location>
        <position position="45"/>
    </location>
    <ligand>
        <name>ATP</name>
        <dbReference type="ChEBI" id="CHEBI:30616"/>
    </ligand>
</feature>
<reference evidence="10 11" key="1">
    <citation type="submission" date="2019-05" db="EMBL/GenBank/DDBJ databases">
        <title>Draft genome sequence of Nonomuraea zeae DSM 100528.</title>
        <authorList>
            <person name="Saricaoglu S."/>
            <person name="Isik K."/>
        </authorList>
    </citation>
    <scope>NUCLEOTIDE SEQUENCE [LARGE SCALE GENOMIC DNA]</scope>
    <source>
        <strain evidence="10 11">DSM 100528</strain>
    </source>
</reference>
<comment type="caution">
    <text evidence="10">The sequence shown here is derived from an EMBL/GenBank/DDBJ whole genome shotgun (WGS) entry which is preliminary data.</text>
</comment>
<evidence type="ECO:0000256" key="7">
    <source>
        <dbReference type="PROSITE-ProRule" id="PRU10141"/>
    </source>
</evidence>
<dbReference type="PANTHER" id="PTHR43289:SF6">
    <property type="entry name" value="SERINE_THREONINE-PROTEIN KINASE NEKL-3"/>
    <property type="match status" value="1"/>
</dbReference>
<dbReference type="Proteomes" id="UP000306628">
    <property type="component" value="Unassembled WGS sequence"/>
</dbReference>
<dbReference type="GO" id="GO:0005524">
    <property type="term" value="F:ATP binding"/>
    <property type="evidence" value="ECO:0007669"/>
    <property type="project" value="UniProtKB-UniRule"/>
</dbReference>
<evidence type="ECO:0000256" key="5">
    <source>
        <dbReference type="ARBA" id="ARBA00022777"/>
    </source>
</evidence>
<feature type="domain" description="Protein kinase" evidence="9">
    <location>
        <begin position="16"/>
        <end position="277"/>
    </location>
</feature>
<evidence type="ECO:0000256" key="4">
    <source>
        <dbReference type="ARBA" id="ARBA00022741"/>
    </source>
</evidence>
<dbReference type="PROSITE" id="PS00108">
    <property type="entry name" value="PROTEIN_KINASE_ST"/>
    <property type="match status" value="1"/>
</dbReference>
<dbReference type="RefSeq" id="WP_138688904.1">
    <property type="nucleotide sequence ID" value="NZ_JBHSAZ010000089.1"/>
</dbReference>
<feature type="compositionally biased region" description="Gly residues" evidence="8">
    <location>
        <begin position="442"/>
        <end position="451"/>
    </location>
</feature>
<feature type="compositionally biased region" description="Pro residues" evidence="8">
    <location>
        <begin position="296"/>
        <end position="305"/>
    </location>
</feature>
<evidence type="ECO:0000259" key="9">
    <source>
        <dbReference type="PROSITE" id="PS50011"/>
    </source>
</evidence>
<dbReference type="OrthoDB" id="9801841at2"/>
<evidence type="ECO:0000256" key="6">
    <source>
        <dbReference type="ARBA" id="ARBA00022840"/>
    </source>
</evidence>
<organism evidence="10 11">
    <name type="scientific">Nonomuraea zeae</name>
    <dbReference type="NCBI Taxonomy" id="1642303"/>
    <lineage>
        <taxon>Bacteria</taxon>
        <taxon>Bacillati</taxon>
        <taxon>Actinomycetota</taxon>
        <taxon>Actinomycetes</taxon>
        <taxon>Streptosporangiales</taxon>
        <taxon>Streptosporangiaceae</taxon>
        <taxon>Nonomuraea</taxon>
    </lineage>
</organism>
<proteinExistence type="predicted"/>
<dbReference type="EMBL" id="VCKX01000016">
    <property type="protein sequence ID" value="TMR37455.1"/>
    <property type="molecule type" value="Genomic_DNA"/>
</dbReference>
<dbReference type="PROSITE" id="PS50011">
    <property type="entry name" value="PROTEIN_KINASE_DOM"/>
    <property type="match status" value="1"/>
</dbReference>
<accession>A0A5S4GWT4</accession>
<dbReference type="AlphaFoldDB" id="A0A5S4GWT4"/>
<dbReference type="InterPro" id="IPR011009">
    <property type="entry name" value="Kinase-like_dom_sf"/>
</dbReference>
<keyword evidence="2 10" id="KW-0723">Serine/threonine-protein kinase</keyword>
<dbReference type="SMART" id="SM00220">
    <property type="entry name" value="S_TKc"/>
    <property type="match status" value="1"/>
</dbReference>
<sequence>MSASERYHGWLLGGRYRLQAELGRGGMGRVWRGHDELLDRPVAIKEVTLDQGPQCEREVLLGRTMSEARLAARLSHPHIATVYDVVEADERPWIVLQLVRAPTLANVLAERGSLPPAEVAGIGLQVLAALQAAHAAGIVHRDVKPANILLDDGGRHAVLTDFGLAVSLERPAREPLTQAGTVVGTPAYIAPERARGAAPTAESDLWSLGVTLYTAVEGRCPFERGVAVATISAVLTADPAPFERAGPLAPLITGLLAKDPDCRTGIDAARRHLHRIAFSPVEQLPVTGAVASPAARPAPAPPPADPADSLLPAGSAFPTSEAARPAAAPAGRRLNTRYRRPAAAVTVLIAGVLAVTSWPGRPTGAPAAERPADTPATSIPASSPAILQGQPVVIRRGTPAARHQADRPARVPAVAASVPPGQAKKTIGKNDKVKHGHKLGTPGKGGGKGHK</sequence>
<feature type="compositionally biased region" description="Low complexity" evidence="8">
    <location>
        <begin position="410"/>
        <end position="420"/>
    </location>
</feature>
<feature type="region of interest" description="Disordered" evidence="8">
    <location>
        <begin position="358"/>
        <end position="451"/>
    </location>
</feature>
<keyword evidence="4 7" id="KW-0547">Nucleotide-binding</keyword>
<dbReference type="InterPro" id="IPR008271">
    <property type="entry name" value="Ser/Thr_kinase_AS"/>
</dbReference>
<keyword evidence="11" id="KW-1185">Reference proteome</keyword>
<dbReference type="PROSITE" id="PS00107">
    <property type="entry name" value="PROTEIN_KINASE_ATP"/>
    <property type="match status" value="1"/>
</dbReference>